<reference evidence="2" key="1">
    <citation type="journal article" date="2019" name="Int. J. Syst. Evol. Microbiol.">
        <title>The Global Catalogue of Microorganisms (GCM) 10K type strain sequencing project: providing services to taxonomists for standard genome sequencing and annotation.</title>
        <authorList>
            <consortium name="The Broad Institute Genomics Platform"/>
            <consortium name="The Broad Institute Genome Sequencing Center for Infectious Disease"/>
            <person name="Wu L."/>
            <person name="Ma J."/>
        </authorList>
    </citation>
    <scope>NUCLEOTIDE SEQUENCE [LARGE SCALE GENOMIC DNA]</scope>
    <source>
        <strain evidence="2">CCUG 36956</strain>
    </source>
</reference>
<dbReference type="Proteomes" id="UP001596379">
    <property type="component" value="Unassembled WGS sequence"/>
</dbReference>
<dbReference type="RefSeq" id="WP_382234498.1">
    <property type="nucleotide sequence ID" value="NZ_JBHTCC010000002.1"/>
</dbReference>
<name>A0ABW2J657_9BURK</name>
<proteinExistence type="predicted"/>
<accession>A0ABW2J657</accession>
<dbReference type="EMBL" id="JBHTCC010000002">
    <property type="protein sequence ID" value="MFC7298928.1"/>
    <property type="molecule type" value="Genomic_DNA"/>
</dbReference>
<sequence>MSFDQIKLQSQKLSVATLFVASGFSAYGAQFMNKRTWIIFVTSLLSTASVWSQPAGMPPHPGGPGMGPGMMGGAAGQMGCDGLGMMGGYGSGRWGYNIPDLTEEQRNKIINIQRDFRQKQWTLMEKMHEQNFQSGNFYRDGKLDEQAARKAYEMKGNLQKQMFENYLEAQKRTDSALTSQQLKKLQEAGVR</sequence>
<protein>
    <submittedName>
        <fullName evidence="1">Spy/CpxP family protein refolding chaperone</fullName>
    </submittedName>
</protein>
<keyword evidence="2" id="KW-1185">Reference proteome</keyword>
<organism evidence="1 2">
    <name type="scientific">Herminiimonas aquatilis</name>
    <dbReference type="NCBI Taxonomy" id="345342"/>
    <lineage>
        <taxon>Bacteria</taxon>
        <taxon>Pseudomonadati</taxon>
        <taxon>Pseudomonadota</taxon>
        <taxon>Betaproteobacteria</taxon>
        <taxon>Burkholderiales</taxon>
        <taxon>Oxalobacteraceae</taxon>
        <taxon>Herminiimonas</taxon>
    </lineage>
</organism>
<comment type="caution">
    <text evidence="1">The sequence shown here is derived from an EMBL/GenBank/DDBJ whole genome shotgun (WGS) entry which is preliminary data.</text>
</comment>
<evidence type="ECO:0000313" key="2">
    <source>
        <dbReference type="Proteomes" id="UP001596379"/>
    </source>
</evidence>
<evidence type="ECO:0000313" key="1">
    <source>
        <dbReference type="EMBL" id="MFC7298928.1"/>
    </source>
</evidence>
<dbReference type="Gene3D" id="1.20.120.1490">
    <property type="match status" value="1"/>
</dbReference>
<gene>
    <name evidence="1" type="ORF">ACFQO0_10835</name>
</gene>